<feature type="compositionally biased region" description="Basic and acidic residues" evidence="6">
    <location>
        <begin position="149"/>
        <end position="187"/>
    </location>
</feature>
<dbReference type="InterPro" id="IPR001138">
    <property type="entry name" value="Zn2Cys6_DnaBD"/>
</dbReference>
<dbReference type="CDD" id="cd00067">
    <property type="entry name" value="GAL4"/>
    <property type="match status" value="1"/>
</dbReference>
<feature type="compositionally biased region" description="Basic and acidic residues" evidence="6">
    <location>
        <begin position="124"/>
        <end position="135"/>
    </location>
</feature>
<dbReference type="PROSITE" id="PS50048">
    <property type="entry name" value="ZN2_CY6_FUNGAL_2"/>
    <property type="match status" value="1"/>
</dbReference>
<dbReference type="Proteomes" id="UP001220324">
    <property type="component" value="Unassembled WGS sequence"/>
</dbReference>
<evidence type="ECO:0000313" key="8">
    <source>
        <dbReference type="EMBL" id="KAJ5557256.1"/>
    </source>
</evidence>
<reference evidence="8 9" key="1">
    <citation type="journal article" date="2023" name="IMA Fungus">
        <title>Comparative genomic study of the Penicillium genus elucidates a diverse pangenome and 15 lateral gene transfer events.</title>
        <authorList>
            <person name="Petersen C."/>
            <person name="Sorensen T."/>
            <person name="Nielsen M.R."/>
            <person name="Sondergaard T.E."/>
            <person name="Sorensen J.L."/>
            <person name="Fitzpatrick D.A."/>
            <person name="Frisvad J.C."/>
            <person name="Nielsen K.L."/>
        </authorList>
    </citation>
    <scope>NUCLEOTIDE SEQUENCE [LARGE SCALE GENOMIC DNA]</scope>
    <source>
        <strain evidence="8 9">IBT 35679</strain>
    </source>
</reference>
<accession>A0AAD6D7I1</accession>
<keyword evidence="5" id="KW-0539">Nucleus</keyword>
<feature type="compositionally biased region" description="Polar residues" evidence="6">
    <location>
        <begin position="193"/>
        <end position="208"/>
    </location>
</feature>
<feature type="compositionally biased region" description="Polar residues" evidence="6">
    <location>
        <begin position="136"/>
        <end position="148"/>
    </location>
</feature>
<dbReference type="Gene3D" id="4.10.240.10">
    <property type="entry name" value="Zn(2)-C6 fungal-type DNA-binding domain"/>
    <property type="match status" value="1"/>
</dbReference>
<dbReference type="EMBL" id="JAQIZZ010000001">
    <property type="protein sequence ID" value="KAJ5557256.1"/>
    <property type="molecule type" value="Genomic_DNA"/>
</dbReference>
<keyword evidence="2" id="KW-0805">Transcription regulation</keyword>
<keyword evidence="4" id="KW-0804">Transcription</keyword>
<dbReference type="Pfam" id="PF04082">
    <property type="entry name" value="Fungal_trans"/>
    <property type="match status" value="1"/>
</dbReference>
<feature type="region of interest" description="Disordered" evidence="6">
    <location>
        <begin position="735"/>
        <end position="767"/>
    </location>
</feature>
<dbReference type="GO" id="GO:0008270">
    <property type="term" value="F:zinc ion binding"/>
    <property type="evidence" value="ECO:0007669"/>
    <property type="project" value="InterPro"/>
</dbReference>
<feature type="region of interest" description="Disordered" evidence="6">
    <location>
        <begin position="57"/>
        <end position="89"/>
    </location>
</feature>
<organism evidence="8 9">
    <name type="scientific">Penicillium frequentans</name>
    <dbReference type="NCBI Taxonomy" id="3151616"/>
    <lineage>
        <taxon>Eukaryota</taxon>
        <taxon>Fungi</taxon>
        <taxon>Dikarya</taxon>
        <taxon>Ascomycota</taxon>
        <taxon>Pezizomycotina</taxon>
        <taxon>Eurotiomycetes</taxon>
        <taxon>Eurotiomycetidae</taxon>
        <taxon>Eurotiales</taxon>
        <taxon>Aspergillaceae</taxon>
        <taxon>Penicillium</taxon>
    </lineage>
</organism>
<dbReference type="SMART" id="SM00906">
    <property type="entry name" value="Fungal_trans"/>
    <property type="match status" value="1"/>
</dbReference>
<dbReference type="Pfam" id="PF00172">
    <property type="entry name" value="Zn_clus"/>
    <property type="match status" value="1"/>
</dbReference>
<feature type="compositionally biased region" description="Low complexity" evidence="6">
    <location>
        <begin position="739"/>
        <end position="752"/>
    </location>
</feature>
<proteinExistence type="predicted"/>
<dbReference type="SMART" id="SM00066">
    <property type="entry name" value="GAL4"/>
    <property type="match status" value="1"/>
</dbReference>
<feature type="compositionally biased region" description="Basic residues" evidence="6">
    <location>
        <begin position="80"/>
        <end position="89"/>
    </location>
</feature>
<evidence type="ECO:0000256" key="5">
    <source>
        <dbReference type="ARBA" id="ARBA00023242"/>
    </source>
</evidence>
<feature type="region of interest" description="Disordered" evidence="6">
    <location>
        <begin position="124"/>
        <end position="208"/>
    </location>
</feature>
<dbReference type="AlphaFoldDB" id="A0AAD6D7I1"/>
<dbReference type="InterPro" id="IPR007219">
    <property type="entry name" value="XnlR_reg_dom"/>
</dbReference>
<protein>
    <recommendedName>
        <fullName evidence="7">Zn(2)-C6 fungal-type domain-containing protein</fullName>
    </recommendedName>
</protein>
<evidence type="ECO:0000256" key="6">
    <source>
        <dbReference type="SAM" id="MobiDB-lite"/>
    </source>
</evidence>
<keyword evidence="3" id="KW-0238">DNA-binding</keyword>
<evidence type="ECO:0000313" key="9">
    <source>
        <dbReference type="Proteomes" id="UP001220324"/>
    </source>
</evidence>
<evidence type="ECO:0000259" key="7">
    <source>
        <dbReference type="PROSITE" id="PS50048"/>
    </source>
</evidence>
<dbReference type="PANTHER" id="PTHR47424:SF12">
    <property type="entry name" value="TRANSCRIPTION FACTOR ASQA"/>
    <property type="match status" value="1"/>
</dbReference>
<dbReference type="PROSITE" id="PS00463">
    <property type="entry name" value="ZN2_CY6_FUNGAL_1"/>
    <property type="match status" value="1"/>
</dbReference>
<keyword evidence="9" id="KW-1185">Reference proteome</keyword>
<dbReference type="GO" id="GO:0005634">
    <property type="term" value="C:nucleus"/>
    <property type="evidence" value="ECO:0007669"/>
    <property type="project" value="TreeGrafter"/>
</dbReference>
<dbReference type="InterPro" id="IPR036864">
    <property type="entry name" value="Zn2-C6_fun-type_DNA-bd_sf"/>
</dbReference>
<dbReference type="PANTHER" id="PTHR47424">
    <property type="entry name" value="REGULATORY PROTEIN GAL4"/>
    <property type="match status" value="1"/>
</dbReference>
<dbReference type="GO" id="GO:0000435">
    <property type="term" value="P:positive regulation of transcription from RNA polymerase II promoter by galactose"/>
    <property type="evidence" value="ECO:0007669"/>
    <property type="project" value="TreeGrafter"/>
</dbReference>
<dbReference type="InterPro" id="IPR051127">
    <property type="entry name" value="Fungal_SecMet_Regulators"/>
</dbReference>
<name>A0AAD6D7I1_9EURO</name>
<gene>
    <name evidence="8" type="ORF">N7494_001171</name>
</gene>
<dbReference type="CDD" id="cd12148">
    <property type="entry name" value="fungal_TF_MHR"/>
    <property type="match status" value="1"/>
</dbReference>
<evidence type="ECO:0000256" key="3">
    <source>
        <dbReference type="ARBA" id="ARBA00023125"/>
    </source>
</evidence>
<evidence type="ECO:0000256" key="1">
    <source>
        <dbReference type="ARBA" id="ARBA00022723"/>
    </source>
</evidence>
<feature type="compositionally biased region" description="Basic and acidic residues" evidence="6">
    <location>
        <begin position="57"/>
        <end position="79"/>
    </location>
</feature>
<comment type="caution">
    <text evidence="8">The sequence shown here is derived from an EMBL/GenBank/DDBJ whole genome shotgun (WGS) entry which is preliminary data.</text>
</comment>
<evidence type="ECO:0000256" key="2">
    <source>
        <dbReference type="ARBA" id="ARBA00023015"/>
    </source>
</evidence>
<dbReference type="GO" id="GO:0000978">
    <property type="term" value="F:RNA polymerase II cis-regulatory region sequence-specific DNA binding"/>
    <property type="evidence" value="ECO:0007669"/>
    <property type="project" value="TreeGrafter"/>
</dbReference>
<evidence type="ECO:0000256" key="4">
    <source>
        <dbReference type="ARBA" id="ARBA00023163"/>
    </source>
</evidence>
<keyword evidence="1" id="KW-0479">Metal-binding</keyword>
<dbReference type="GO" id="GO:0000981">
    <property type="term" value="F:DNA-binding transcription factor activity, RNA polymerase II-specific"/>
    <property type="evidence" value="ECO:0007669"/>
    <property type="project" value="InterPro"/>
</dbReference>
<feature type="region of interest" description="Disordered" evidence="6">
    <location>
        <begin position="482"/>
        <end position="502"/>
    </location>
</feature>
<dbReference type="SUPFAM" id="SSF57701">
    <property type="entry name" value="Zn2/Cys6 DNA-binding domain"/>
    <property type="match status" value="1"/>
</dbReference>
<dbReference type="GO" id="GO:0006351">
    <property type="term" value="P:DNA-templated transcription"/>
    <property type="evidence" value="ECO:0007669"/>
    <property type="project" value="InterPro"/>
</dbReference>
<feature type="domain" description="Zn(2)-C6 fungal-type" evidence="7">
    <location>
        <begin position="93"/>
        <end position="120"/>
    </location>
</feature>
<sequence length="900" mass="102162">MTFIGHRIYFICIEGSPYSAKAATQTQDSDDSERPTFHLNSAFPGQLGIFTIVKMRESESQNRQSHVDPEESQRNDVLHPPKRPKRAKYASKACTQCKRRKIKCDGDAPCRSCIAKGKKCERTGTDMRGKWRNTDRTSGSGDEVSSTPKEFEMSPIRDPECHPHRTSEGQSDLDRPEAQREVTDLRAGRTSRSDPCSHSTQVPTFSGETSITHNLTVVESRLEQMGVQYARLQPASPNREFRSCLTPSPDDSARQNTETRTNLLNQVLNAHGLVPNREQWDGLLRTFCDEVHVLVPFLHLQSLWELYEKIWKTSFETQPRNSNQYRKGVVRVEHAHILLCLANGRCVESSRFEGDEGRYSAGWSLYNAARDMFGDLLDGFTQCADQIFVLQTVLLMVIYLFRIDAHGSAEKVLALLISHSHHLGLHRNRVVESMTPFKSEMSRRLWWCQYIMDRRLAIETGRPFLIQDVNVDVGLPRNVDDEWLTRSQSTPRKHRSEQSTNEPEMVPVPYLIAMASYSKVVGKVWEALYGATTSESTPSPLLNEYLEHLINQSQKGIHPEFTYDPRNPGRVPTDGVPWWKIKQIFIMRIRWSSLNLLIRKPMLQKSWTPNQPIPEAIENEIICMRVAQSVFDDFNGMPEQHPKYTFPFLHYVTNATIIALGLIIKQPSFKQAYGQLTLQATRSLWDHCRKTWVSGKMARTVWKLNQMADAILSHPSERLQGRVGELRPNRDQFVLNEASHSPSPIVSGSESSPRMRPNGGDPGLTNHAIYRRKGHRNIQSANGPSAARTNDFYGFDEPITPGFGFGQQCPIPNASNVRDSERAHLVENNQHKRAEPISDTHVVSEASVPNTRSHFEMTRPHPYSSETVQPGQDELDVDLSLPGEMIDGGWNGCNRCSSTV</sequence>